<gene>
    <name evidence="11" type="ORF">GCM10009760_49710</name>
</gene>
<evidence type="ECO:0000256" key="4">
    <source>
        <dbReference type="ARBA" id="ARBA00022679"/>
    </source>
</evidence>
<comment type="similarity">
    <text evidence="8">Belongs to the glycosyltransferase 2 family. CrtQ subfamily.</text>
</comment>
<proteinExistence type="inferred from homology"/>
<dbReference type="InterPro" id="IPR001173">
    <property type="entry name" value="Glyco_trans_2-like"/>
</dbReference>
<feature type="domain" description="Glycosyltransferase 2-like" evidence="10">
    <location>
        <begin position="7"/>
        <end position="166"/>
    </location>
</feature>
<dbReference type="EMBL" id="BAAANT010000035">
    <property type="protein sequence ID" value="GAA2152703.1"/>
    <property type="molecule type" value="Genomic_DNA"/>
</dbReference>
<comment type="subcellular location">
    <subcellularLocation>
        <location evidence="1">Cell membrane</location>
    </subcellularLocation>
</comment>
<organism evidence="11 12">
    <name type="scientific">Kitasatospora kazusensis</name>
    <dbReference type="NCBI Taxonomy" id="407974"/>
    <lineage>
        <taxon>Bacteria</taxon>
        <taxon>Bacillati</taxon>
        <taxon>Actinomycetota</taxon>
        <taxon>Actinomycetes</taxon>
        <taxon>Kitasatosporales</taxon>
        <taxon>Streptomycetaceae</taxon>
        <taxon>Kitasatospora</taxon>
    </lineage>
</organism>
<dbReference type="InterPro" id="IPR029044">
    <property type="entry name" value="Nucleotide-diphossugar_trans"/>
</dbReference>
<evidence type="ECO:0000256" key="1">
    <source>
        <dbReference type="ARBA" id="ARBA00004236"/>
    </source>
</evidence>
<keyword evidence="5" id="KW-0472">Membrane</keyword>
<dbReference type="Proteomes" id="UP001422759">
    <property type="component" value="Unassembled WGS sequence"/>
</dbReference>
<keyword evidence="2" id="KW-1003">Cell membrane</keyword>
<comment type="function">
    <text evidence="6">Catalyzes the glycosylation of 4,4'-diaponeurosporenoate, i.e. the esterification of glucose at the C1'' position with the carboxyl group of 4,4'-diaponeurosporenic acid, to form glycosyl-4,4'-diaponeurosporenoate. This is a step in the biosynthesis of staphyloxanthin, an orange pigment present in most staphylococci strains.</text>
</comment>
<sequence length="239" mass="25368">MIGALAVVVPARDEEELLPGCLEALDRAIQHPGVPDLPILVTVVADGCTDSTAWIARRHGVAVVEVDGGNVGAARAVGSSHALLTASEIVPGLTPDRMWLAHTDADSQVPPDWIVRQLAFAVSGWHAAAGTVRVTDWNGHPQRTPAAFARRYQYEDLNAIWHPHVHGANLGVRGDAYRAVSGFRPLAVGEDRALVTALEAVGYRVGRTLHSPVATSARRDPRAHGGFGDYLRGLDALAG</sequence>
<dbReference type="PANTHER" id="PTHR43646">
    <property type="entry name" value="GLYCOSYLTRANSFERASE"/>
    <property type="match status" value="1"/>
</dbReference>
<keyword evidence="3" id="KW-0328">Glycosyltransferase</keyword>
<dbReference type="RefSeq" id="WP_344468168.1">
    <property type="nucleotide sequence ID" value="NZ_BAAANT010000035.1"/>
</dbReference>
<dbReference type="Gene3D" id="3.90.550.10">
    <property type="entry name" value="Spore Coat Polysaccharide Biosynthesis Protein SpsA, Chain A"/>
    <property type="match status" value="1"/>
</dbReference>
<comment type="caution">
    <text evidence="11">The sequence shown here is derived from an EMBL/GenBank/DDBJ whole genome shotgun (WGS) entry which is preliminary data.</text>
</comment>
<evidence type="ECO:0000259" key="10">
    <source>
        <dbReference type="Pfam" id="PF00535"/>
    </source>
</evidence>
<evidence type="ECO:0000256" key="2">
    <source>
        <dbReference type="ARBA" id="ARBA00022475"/>
    </source>
</evidence>
<comment type="pathway">
    <text evidence="7">Carotenoid biosynthesis; staphyloxanthin biosynthesis; staphyloxanthin from farnesyl diphosphate: step 4/5.</text>
</comment>
<protein>
    <recommendedName>
        <fullName evidence="9">4,4'-diaponeurosporenoate glycosyltransferase</fullName>
    </recommendedName>
</protein>
<dbReference type="PANTHER" id="PTHR43646:SF2">
    <property type="entry name" value="GLYCOSYLTRANSFERASE 2-LIKE DOMAIN-CONTAINING PROTEIN"/>
    <property type="match status" value="1"/>
</dbReference>
<evidence type="ECO:0000313" key="11">
    <source>
        <dbReference type="EMBL" id="GAA2152703.1"/>
    </source>
</evidence>
<name>A0ABP5LRR3_9ACTN</name>
<evidence type="ECO:0000256" key="9">
    <source>
        <dbReference type="ARBA" id="ARBA00040345"/>
    </source>
</evidence>
<evidence type="ECO:0000256" key="3">
    <source>
        <dbReference type="ARBA" id="ARBA00022676"/>
    </source>
</evidence>
<dbReference type="SUPFAM" id="SSF53448">
    <property type="entry name" value="Nucleotide-diphospho-sugar transferases"/>
    <property type="match status" value="1"/>
</dbReference>
<accession>A0ABP5LRR3</accession>
<evidence type="ECO:0000256" key="7">
    <source>
        <dbReference type="ARBA" id="ARBA00037904"/>
    </source>
</evidence>
<keyword evidence="12" id="KW-1185">Reference proteome</keyword>
<dbReference type="Pfam" id="PF00535">
    <property type="entry name" value="Glycos_transf_2"/>
    <property type="match status" value="1"/>
</dbReference>
<evidence type="ECO:0000313" key="12">
    <source>
        <dbReference type="Proteomes" id="UP001422759"/>
    </source>
</evidence>
<reference evidence="12" key="1">
    <citation type="journal article" date="2019" name="Int. J. Syst. Evol. Microbiol.">
        <title>The Global Catalogue of Microorganisms (GCM) 10K type strain sequencing project: providing services to taxonomists for standard genome sequencing and annotation.</title>
        <authorList>
            <consortium name="The Broad Institute Genomics Platform"/>
            <consortium name="The Broad Institute Genome Sequencing Center for Infectious Disease"/>
            <person name="Wu L."/>
            <person name="Ma J."/>
        </authorList>
    </citation>
    <scope>NUCLEOTIDE SEQUENCE [LARGE SCALE GENOMIC DNA]</scope>
    <source>
        <strain evidence="12">JCM 14560</strain>
    </source>
</reference>
<evidence type="ECO:0000256" key="8">
    <source>
        <dbReference type="ARBA" id="ARBA00038120"/>
    </source>
</evidence>
<evidence type="ECO:0000256" key="5">
    <source>
        <dbReference type="ARBA" id="ARBA00023136"/>
    </source>
</evidence>
<evidence type="ECO:0000256" key="6">
    <source>
        <dbReference type="ARBA" id="ARBA00037281"/>
    </source>
</evidence>
<keyword evidence="4" id="KW-0808">Transferase</keyword>